<dbReference type="EMBL" id="FQUP01000001">
    <property type="protein sequence ID" value="SHE99797.1"/>
    <property type="molecule type" value="Genomic_DNA"/>
</dbReference>
<evidence type="ECO:0000256" key="1">
    <source>
        <dbReference type="SAM" id="MobiDB-lite"/>
    </source>
</evidence>
<sequence length="344" mass="38099">MQDGDLAAKDALQAGPGPEEQRNSSAAAGGSARHVVCTLGEGSYLLGIAGLVNSLVHAGFAGDILIGYRGALPSWVEPFRKGASDTSFQITPDVLVRMIVVEGDWHLNNTKAHFMADIAERHAADAELIYYLDSDIVVTHPWPAFAEWAMQGVVLVHDIADSTMSPHHAYRYAWRDLAAANGYECRAVTGYFNGGCIGFCRRDMRFVLAWRTLMDAAARAGIDMTTMKDTGGRLEFARRDQDVLNVAVMATDVPLALLGFEAMGQYPWVNTIIPHAINFRKPWLRNYIVDALRGFPANRTHLAYWRFVEGPLWPFTPAQIASKKRQLAIARLISLLHVRSFRDL</sequence>
<keyword evidence="3" id="KW-1185">Reference proteome</keyword>
<dbReference type="Proteomes" id="UP000184485">
    <property type="component" value="Unassembled WGS sequence"/>
</dbReference>
<dbReference type="RefSeq" id="WP_073051948.1">
    <property type="nucleotide sequence ID" value="NZ_FQUP01000001.1"/>
</dbReference>
<evidence type="ECO:0008006" key="4">
    <source>
        <dbReference type="Google" id="ProtNLM"/>
    </source>
</evidence>
<accession>A0A1M4Y1T5</accession>
<name>A0A1M4Y1T5_9HYPH</name>
<gene>
    <name evidence="2" type="ORF">SAMN02745157_1402</name>
</gene>
<protein>
    <recommendedName>
        <fullName evidence="4">Lipopolysaccharide biosynthesis protein, LPS:glycosyltransferase</fullName>
    </recommendedName>
</protein>
<dbReference type="InterPro" id="IPR029044">
    <property type="entry name" value="Nucleotide-diphossugar_trans"/>
</dbReference>
<feature type="region of interest" description="Disordered" evidence="1">
    <location>
        <begin position="1"/>
        <end position="27"/>
    </location>
</feature>
<proteinExistence type="predicted"/>
<dbReference type="SUPFAM" id="SSF53448">
    <property type="entry name" value="Nucleotide-diphospho-sugar transferases"/>
    <property type="match status" value="1"/>
</dbReference>
<reference evidence="2 3" key="1">
    <citation type="submission" date="2016-11" db="EMBL/GenBank/DDBJ databases">
        <authorList>
            <person name="Jaros S."/>
            <person name="Januszkiewicz K."/>
            <person name="Wedrychowicz H."/>
        </authorList>
    </citation>
    <scope>NUCLEOTIDE SEQUENCE [LARGE SCALE GENOMIC DNA]</scope>
    <source>
        <strain evidence="2 3">DSM 19436</strain>
    </source>
</reference>
<dbReference type="STRING" id="1122133.SAMN02745157_1402"/>
<evidence type="ECO:0000313" key="2">
    <source>
        <dbReference type="EMBL" id="SHE99797.1"/>
    </source>
</evidence>
<dbReference type="AlphaFoldDB" id="A0A1M4Y1T5"/>
<evidence type="ECO:0000313" key="3">
    <source>
        <dbReference type="Proteomes" id="UP000184485"/>
    </source>
</evidence>
<dbReference type="Gene3D" id="3.90.550.10">
    <property type="entry name" value="Spore Coat Polysaccharide Biosynthesis Protein SpsA, Chain A"/>
    <property type="match status" value="1"/>
</dbReference>
<organism evidence="2 3">
    <name type="scientific">Kaistia soli DSM 19436</name>
    <dbReference type="NCBI Taxonomy" id="1122133"/>
    <lineage>
        <taxon>Bacteria</taxon>
        <taxon>Pseudomonadati</taxon>
        <taxon>Pseudomonadota</taxon>
        <taxon>Alphaproteobacteria</taxon>
        <taxon>Hyphomicrobiales</taxon>
        <taxon>Kaistiaceae</taxon>
        <taxon>Kaistia</taxon>
    </lineage>
</organism>
<dbReference type="OrthoDB" id="8479124at2"/>